<dbReference type="RefSeq" id="WP_171976300.1">
    <property type="nucleotide sequence ID" value="NZ_CAWOXK010000001.1"/>
</dbReference>
<organism evidence="4 5">
    <name type="scientific">Brasilonema sennae CENA114</name>
    <dbReference type="NCBI Taxonomy" id="415709"/>
    <lineage>
        <taxon>Bacteria</taxon>
        <taxon>Bacillati</taxon>
        <taxon>Cyanobacteriota</taxon>
        <taxon>Cyanophyceae</taxon>
        <taxon>Nostocales</taxon>
        <taxon>Scytonemataceae</taxon>
        <taxon>Brasilonema</taxon>
        <taxon>Bromeliae group (in: Brasilonema)</taxon>
    </lineage>
</organism>
<dbReference type="Pfam" id="PF26309">
    <property type="entry name" value="DUF8082"/>
    <property type="match status" value="1"/>
</dbReference>
<dbReference type="InterPro" id="IPR050452">
    <property type="entry name" value="Metacaspase"/>
</dbReference>
<protein>
    <submittedName>
        <fullName evidence="4">Peptidase C14</fullName>
    </submittedName>
</protein>
<dbReference type="GO" id="GO:0004197">
    <property type="term" value="F:cysteine-type endopeptidase activity"/>
    <property type="evidence" value="ECO:0007669"/>
    <property type="project" value="InterPro"/>
</dbReference>
<proteinExistence type="predicted"/>
<evidence type="ECO:0000313" key="5">
    <source>
        <dbReference type="Proteomes" id="UP000503129"/>
    </source>
</evidence>
<sequence length="688" mass="76763">MCPLGISSSGSSDSTTILKTGEAKLWILLVGVNEYQDQTLPSLRYPALDCQGLGEALSKATQGFPNKEVIVHHDFAAQAPTLQKIRGSLQKIVSQSKSQDTILLYFSGHGMLEPNTQQSVLCLADTHKDNLLGTGLGMQNLLQMLGTSSANQQLLCLDTCHSGDLKLLGGNRGTARDGDVPNTSLTPTTQVMMNALRQRAAQSKGFCALLSCDQGQKSWEFPELGHGVFTYYLMRGILGEAADSSGMIEADGLYKYVYRKTQQYIDKLNQQLRLINQQKLNRGERQLYPEYPQQTPKRIVEGVGELIVGFKPTKVESYKQRRAVVLDGLSNSKTTIELSRLFAGAGGFEVEYLPGQGKSLSEIRRTIQELTRWHNHSEIKPFLLSKIVNIPTCLLYLRGRIEEIEHEEAWLVLSDGTRLSRSSLRQELRRAQKTQQIIILDFIISDSSEATSVENWIEDLQCDTEYGQCLIAAATLAKQPELFSQTLLETLVAANSQAGLSIVKWIAQLQTFFQSQGINLHVWLSGTQAVIDILPGNIATIFQDLQKPKETENEKNKQEDDACVLLNKPDFKWQHNENLFSNPPSRIPSLSSPEHSQTQKSFSRSNSDVRVSATKQSQLNFLPGIDANFITKCERELAYSIGPIAKFVVKDILQSHPQISLTEFISKLAKNIPETKQALEFERRMLSQ</sequence>
<accession>A0A856MID2</accession>
<dbReference type="PANTHER" id="PTHR48104">
    <property type="entry name" value="METACASPASE-4"/>
    <property type="match status" value="1"/>
</dbReference>
<dbReference type="GO" id="GO:0005737">
    <property type="term" value="C:cytoplasm"/>
    <property type="evidence" value="ECO:0007669"/>
    <property type="project" value="TreeGrafter"/>
</dbReference>
<dbReference type="InterPro" id="IPR029030">
    <property type="entry name" value="Caspase-like_dom_sf"/>
</dbReference>
<feature type="domain" description="Peptidase C14 caspase" evidence="2">
    <location>
        <begin position="26"/>
        <end position="241"/>
    </location>
</feature>
<dbReference type="SUPFAM" id="SSF52129">
    <property type="entry name" value="Caspase-like"/>
    <property type="match status" value="1"/>
</dbReference>
<dbReference type="GO" id="GO:0006508">
    <property type="term" value="P:proteolysis"/>
    <property type="evidence" value="ECO:0007669"/>
    <property type="project" value="InterPro"/>
</dbReference>
<evidence type="ECO:0000259" key="2">
    <source>
        <dbReference type="Pfam" id="PF00656"/>
    </source>
</evidence>
<dbReference type="PANTHER" id="PTHR48104:SF30">
    <property type="entry name" value="METACASPASE-1"/>
    <property type="match status" value="1"/>
</dbReference>
<gene>
    <name evidence="4" type="ORF">DP114_13285</name>
</gene>
<feature type="region of interest" description="Disordered" evidence="1">
    <location>
        <begin position="582"/>
        <end position="609"/>
    </location>
</feature>
<reference evidence="4 5" key="1">
    <citation type="submission" date="2018-06" db="EMBL/GenBank/DDBJ databases">
        <title>Comparative genomics of Brasilonema spp. strains.</title>
        <authorList>
            <person name="Alvarenga D.O."/>
            <person name="Fiore M.F."/>
            <person name="Varani A.M."/>
        </authorList>
    </citation>
    <scope>NUCLEOTIDE SEQUENCE [LARGE SCALE GENOMIC DNA]</scope>
    <source>
        <strain evidence="4 5">CENA114</strain>
    </source>
</reference>
<evidence type="ECO:0000256" key="1">
    <source>
        <dbReference type="SAM" id="MobiDB-lite"/>
    </source>
</evidence>
<dbReference type="Gene3D" id="3.40.50.1460">
    <property type="match status" value="1"/>
</dbReference>
<dbReference type="AlphaFoldDB" id="A0A856MID2"/>
<dbReference type="EMBL" id="CP030118">
    <property type="protein sequence ID" value="QDL08736.1"/>
    <property type="molecule type" value="Genomic_DNA"/>
</dbReference>
<dbReference type="Proteomes" id="UP000503129">
    <property type="component" value="Chromosome"/>
</dbReference>
<evidence type="ECO:0000259" key="3">
    <source>
        <dbReference type="Pfam" id="PF26309"/>
    </source>
</evidence>
<dbReference type="Pfam" id="PF00656">
    <property type="entry name" value="Peptidase_C14"/>
    <property type="match status" value="1"/>
</dbReference>
<feature type="domain" description="DUF8082" evidence="3">
    <location>
        <begin position="628"/>
        <end position="686"/>
    </location>
</feature>
<name>A0A856MID2_9CYAN</name>
<keyword evidence="5" id="KW-1185">Reference proteome</keyword>
<evidence type="ECO:0000313" key="4">
    <source>
        <dbReference type="EMBL" id="QDL08736.1"/>
    </source>
</evidence>
<dbReference type="KEGG" id="bsen:DP114_13285"/>
<dbReference type="InterPro" id="IPR011600">
    <property type="entry name" value="Pept_C14_caspase"/>
</dbReference>
<dbReference type="InterPro" id="IPR058395">
    <property type="entry name" value="DUF8082"/>
</dbReference>